<evidence type="ECO:0008006" key="4">
    <source>
        <dbReference type="Google" id="ProtNLM"/>
    </source>
</evidence>
<dbReference type="Proteomes" id="UP000001286">
    <property type="component" value="Chromosome"/>
</dbReference>
<dbReference type="AlphaFoldDB" id="G2ZDI4"/>
<dbReference type="eggNOG" id="ENOG5030R7T">
    <property type="taxonomic scope" value="Bacteria"/>
</dbReference>
<dbReference type="EMBL" id="FR687253">
    <property type="protein sequence ID" value="CBW86558.1"/>
    <property type="molecule type" value="Genomic_DNA"/>
</dbReference>
<dbReference type="PROSITE" id="PS51257">
    <property type="entry name" value="PROKAR_LIPOPROTEIN"/>
    <property type="match status" value="1"/>
</dbReference>
<name>G2ZDI4_LISIP</name>
<accession>G2ZDI4</accession>
<sequence length="338" mass="38127">MKYLGSRILGLLVLLLLLMSLTACGSSLKSSNHVDKVQGAYKGQELAEYNMYINFSNHVNSEFLEAKANYFAYFADDNLNYIKQNGTKEIVISRSEQTHQCINDLNEILGNTPSLSLEKTTQNLLPEVKAEIEILDEMADYYGAKEYTKDHFEKGKKLHAELLKTNQTTNNHISKFNTEFDKVAKEQDLAEMEELKKNGDMVSYVFADFILKAEAVNLELEKQNMNAANILKLDTCAYCLKYDELVNSYNELERVTKDEEQLDNSGITAADITAIKAKATKVEGDAESILDRVQSKDDVEEYALGNVAVLEKIIGTPEKLAKSFKELDSEYTNFIALK</sequence>
<proteinExistence type="predicted"/>
<evidence type="ECO:0000313" key="3">
    <source>
        <dbReference type="Proteomes" id="UP000001286"/>
    </source>
</evidence>
<organism evidence="2 3">
    <name type="scientific">Listeria ivanovii (strain ATCC BAA-678 / PAM 55)</name>
    <dbReference type="NCBI Taxonomy" id="881621"/>
    <lineage>
        <taxon>Bacteria</taxon>
        <taxon>Bacillati</taxon>
        <taxon>Bacillota</taxon>
        <taxon>Bacilli</taxon>
        <taxon>Bacillales</taxon>
        <taxon>Listeriaceae</taxon>
        <taxon>Listeria</taxon>
    </lineage>
</organism>
<dbReference type="KEGG" id="liv:LIV_2071"/>
<keyword evidence="1" id="KW-0732">Signal</keyword>
<feature type="signal peptide" evidence="1">
    <location>
        <begin position="1"/>
        <end position="25"/>
    </location>
</feature>
<dbReference type="OrthoDB" id="1662689at2"/>
<reference evidence="2 3" key="1">
    <citation type="journal article" date="2011" name="J. Bacteriol.">
        <title>Complete genome sequence of the animal pathogen Listeria ivanovii, which provides insights into host specificities and evolution of the genus Listeria.</title>
        <authorList>
            <person name="Buchrieser C."/>
            <person name="Rusniok C."/>
            <person name="Garrido P."/>
            <person name="Hain T."/>
            <person name="Scortti M."/>
            <person name="Lampidis R."/>
            <person name="Karst U."/>
            <person name="Chakraborty T."/>
            <person name="Cossart P."/>
            <person name="Kreft J."/>
            <person name="Vazquez-Boland J.A."/>
            <person name="Goebel W."/>
            <person name="Glaser P."/>
        </authorList>
    </citation>
    <scope>NUCLEOTIDE SEQUENCE [LARGE SCALE GENOMIC DNA]</scope>
    <source>
        <strain evidence="3">ATCC BAA-678 / PAM 55</strain>
    </source>
</reference>
<dbReference type="HOGENOM" id="CLU_071803_0_0_9"/>
<gene>
    <name evidence="2" type="ordered locus">LIV_2071</name>
</gene>
<feature type="chain" id="PRO_5003441313" description="Lipoprotein" evidence="1">
    <location>
        <begin position="26"/>
        <end position="338"/>
    </location>
</feature>
<evidence type="ECO:0000256" key="1">
    <source>
        <dbReference type="SAM" id="SignalP"/>
    </source>
</evidence>
<protein>
    <recommendedName>
        <fullName evidence="4">Lipoprotein</fullName>
    </recommendedName>
</protein>
<dbReference type="RefSeq" id="WP_014093417.1">
    <property type="nucleotide sequence ID" value="NC_016011.1"/>
</dbReference>
<dbReference type="InterPro" id="IPR024291">
    <property type="entry name" value="DUF3829"/>
</dbReference>
<dbReference type="Pfam" id="PF12889">
    <property type="entry name" value="DUF3829"/>
    <property type="match status" value="1"/>
</dbReference>
<evidence type="ECO:0000313" key="2">
    <source>
        <dbReference type="EMBL" id="CBW86558.1"/>
    </source>
</evidence>